<dbReference type="AlphaFoldDB" id="A0A2R8AED7"/>
<evidence type="ECO:0000256" key="5">
    <source>
        <dbReference type="ARBA" id="ARBA00023136"/>
    </source>
</evidence>
<keyword evidence="9" id="KW-1185">Reference proteome</keyword>
<dbReference type="InterPro" id="IPR032816">
    <property type="entry name" value="VTT_dom"/>
</dbReference>
<proteinExistence type="predicted"/>
<evidence type="ECO:0000256" key="3">
    <source>
        <dbReference type="ARBA" id="ARBA00022692"/>
    </source>
</evidence>
<dbReference type="Proteomes" id="UP000244932">
    <property type="component" value="Unassembled WGS sequence"/>
</dbReference>
<dbReference type="InterPro" id="IPR051311">
    <property type="entry name" value="DedA_domain"/>
</dbReference>
<evidence type="ECO:0000256" key="2">
    <source>
        <dbReference type="ARBA" id="ARBA00022475"/>
    </source>
</evidence>
<protein>
    <recommendedName>
        <fullName evidence="7">VTT domain-containing protein</fullName>
    </recommendedName>
</protein>
<gene>
    <name evidence="8" type="ORF">POI8812_02961</name>
</gene>
<accession>A0A2R8AED7</accession>
<feature type="transmembrane region" description="Helical" evidence="6">
    <location>
        <begin position="165"/>
        <end position="189"/>
    </location>
</feature>
<feature type="transmembrane region" description="Helical" evidence="6">
    <location>
        <begin position="12"/>
        <end position="30"/>
    </location>
</feature>
<dbReference type="PANTHER" id="PTHR42709:SF6">
    <property type="entry name" value="UNDECAPRENYL PHOSPHATE TRANSPORTER A"/>
    <property type="match status" value="1"/>
</dbReference>
<feature type="transmembrane region" description="Helical" evidence="6">
    <location>
        <begin position="138"/>
        <end position="159"/>
    </location>
</feature>
<organism evidence="8 9">
    <name type="scientific">Pontivivens insulae</name>
    <dbReference type="NCBI Taxonomy" id="1639689"/>
    <lineage>
        <taxon>Bacteria</taxon>
        <taxon>Pseudomonadati</taxon>
        <taxon>Pseudomonadota</taxon>
        <taxon>Alphaproteobacteria</taxon>
        <taxon>Rhodobacterales</taxon>
        <taxon>Paracoccaceae</taxon>
        <taxon>Pontivivens</taxon>
    </lineage>
</organism>
<comment type="subcellular location">
    <subcellularLocation>
        <location evidence="1">Cell membrane</location>
        <topology evidence="1">Multi-pass membrane protein</topology>
    </subcellularLocation>
</comment>
<feature type="transmembrane region" description="Helical" evidence="6">
    <location>
        <begin position="50"/>
        <end position="72"/>
    </location>
</feature>
<evidence type="ECO:0000256" key="1">
    <source>
        <dbReference type="ARBA" id="ARBA00004651"/>
    </source>
</evidence>
<feature type="domain" description="VTT" evidence="7">
    <location>
        <begin position="30"/>
        <end position="155"/>
    </location>
</feature>
<evidence type="ECO:0000313" key="8">
    <source>
        <dbReference type="EMBL" id="SPF30621.1"/>
    </source>
</evidence>
<keyword evidence="3 6" id="KW-0812">Transmembrane</keyword>
<dbReference type="Pfam" id="PF09335">
    <property type="entry name" value="VTT_dom"/>
    <property type="match status" value="1"/>
</dbReference>
<dbReference type="RefSeq" id="WP_116203161.1">
    <property type="nucleotide sequence ID" value="NZ_OMKW01000004.1"/>
</dbReference>
<name>A0A2R8AED7_9RHOB</name>
<reference evidence="8 9" key="1">
    <citation type="submission" date="2018-03" db="EMBL/GenBank/DDBJ databases">
        <authorList>
            <person name="Keele B.F."/>
        </authorList>
    </citation>
    <scope>NUCLEOTIDE SEQUENCE [LARGE SCALE GENOMIC DNA]</scope>
    <source>
        <strain evidence="8 9">CeCT 8812</strain>
    </source>
</reference>
<keyword evidence="5 6" id="KW-0472">Membrane</keyword>
<dbReference type="OrthoDB" id="9782291at2"/>
<keyword evidence="2" id="KW-1003">Cell membrane</keyword>
<evidence type="ECO:0000256" key="4">
    <source>
        <dbReference type="ARBA" id="ARBA00022989"/>
    </source>
</evidence>
<evidence type="ECO:0000256" key="6">
    <source>
        <dbReference type="SAM" id="Phobius"/>
    </source>
</evidence>
<dbReference type="PANTHER" id="PTHR42709">
    <property type="entry name" value="ALKALINE PHOSPHATASE LIKE PROTEIN"/>
    <property type="match status" value="1"/>
</dbReference>
<dbReference type="GO" id="GO:0005886">
    <property type="term" value="C:plasma membrane"/>
    <property type="evidence" value="ECO:0007669"/>
    <property type="project" value="UniProtKB-SubCell"/>
</dbReference>
<dbReference type="EMBL" id="OMKW01000004">
    <property type="protein sequence ID" value="SPF30621.1"/>
    <property type="molecule type" value="Genomic_DNA"/>
</dbReference>
<sequence>MTDTIISLVPDYGLALIFIIVMLACLAIPLPSSVLVLASGAFAASGDLVLWQVLVVAFCAFVIGDQTAFHLASHISRRLQMAASRSERLTDALASGQALLDRRGRIAVLLSHTVLSPTCPYVSYLCGVGNMDWRDFSVMATLGAAIWAVAYVMLGFVFANQLTQVATILSNFFGLAIMLALLAYSVVWLRRRWLKHHRLQGHDTEQAGAAHN</sequence>
<evidence type="ECO:0000259" key="7">
    <source>
        <dbReference type="Pfam" id="PF09335"/>
    </source>
</evidence>
<evidence type="ECO:0000313" key="9">
    <source>
        <dbReference type="Proteomes" id="UP000244932"/>
    </source>
</evidence>
<keyword evidence="4 6" id="KW-1133">Transmembrane helix</keyword>